<dbReference type="Pfam" id="PF00690">
    <property type="entry name" value="Cation_ATPase_N"/>
    <property type="match status" value="1"/>
</dbReference>
<dbReference type="GO" id="GO:0005388">
    <property type="term" value="F:P-type calcium transporter activity"/>
    <property type="evidence" value="ECO:0007669"/>
    <property type="project" value="TreeGrafter"/>
</dbReference>
<dbReference type="InterPro" id="IPR006068">
    <property type="entry name" value="ATPase_P-typ_cation-transptr_C"/>
</dbReference>
<dbReference type="SUPFAM" id="SSF81665">
    <property type="entry name" value="Calcium ATPase, transmembrane domain M"/>
    <property type="match status" value="1"/>
</dbReference>
<evidence type="ECO:0000256" key="5">
    <source>
        <dbReference type="ARBA" id="ARBA00022842"/>
    </source>
</evidence>
<feature type="transmembrane region" description="Helical" evidence="8">
    <location>
        <begin position="677"/>
        <end position="700"/>
    </location>
</feature>
<evidence type="ECO:0000256" key="8">
    <source>
        <dbReference type="SAM" id="Phobius"/>
    </source>
</evidence>
<keyword evidence="7 8" id="KW-0472">Membrane</keyword>
<dbReference type="Pfam" id="PF00689">
    <property type="entry name" value="Cation_ATPase_C"/>
    <property type="match status" value="1"/>
</dbReference>
<dbReference type="InterPro" id="IPR023298">
    <property type="entry name" value="ATPase_P-typ_TM_dom_sf"/>
</dbReference>
<evidence type="ECO:0000259" key="9">
    <source>
        <dbReference type="Pfam" id="PF00122"/>
    </source>
</evidence>
<dbReference type="Gene3D" id="3.40.50.1000">
    <property type="entry name" value="HAD superfamily/HAD-like"/>
    <property type="match status" value="2"/>
</dbReference>
<feature type="transmembrane region" description="Helical" evidence="8">
    <location>
        <begin position="572"/>
        <end position="589"/>
    </location>
</feature>
<feature type="transmembrane region" description="Helical" evidence="8">
    <location>
        <begin position="541"/>
        <end position="560"/>
    </location>
</feature>
<dbReference type="InterPro" id="IPR059000">
    <property type="entry name" value="ATPase_P-type_domA"/>
</dbReference>
<dbReference type="SUPFAM" id="SSF81653">
    <property type="entry name" value="Calcium ATPase, transduction domain A"/>
    <property type="match status" value="1"/>
</dbReference>
<dbReference type="InterPro" id="IPR036412">
    <property type="entry name" value="HAD-like_sf"/>
</dbReference>
<evidence type="ECO:0000256" key="2">
    <source>
        <dbReference type="ARBA" id="ARBA00022692"/>
    </source>
</evidence>
<evidence type="ECO:0000313" key="13">
    <source>
        <dbReference type="Proteomes" id="UP000324705"/>
    </source>
</evidence>
<dbReference type="InterPro" id="IPR023214">
    <property type="entry name" value="HAD_sf"/>
</dbReference>
<feature type="domain" description="Cation-transporting P-type ATPase C-terminal" evidence="10">
    <location>
        <begin position="565"/>
        <end position="729"/>
    </location>
</feature>
<proteinExistence type="predicted"/>
<sequence length="741" mass="79917">MPNPRGGRLAEAGRRWRKALNVVRTLLRWLAPVRVLPLSASYVAIDMNDGNKPDADAATHIRYETPGADVRIDILGAAAHSFNFKSLVKEKRQCSFRRLGGAAEIAALLNSHPERGIDERVYDMRCRKAQHGENTYPESKPRGFFIHFRDAHRDVFLVALLACSVISLAFGIKEHRLREGCYDGAGIFLAVLLVSGLSAHSTHNQDKRAHNDASDSAKITVSRDAGTRVVLIFDVVVGDVVILHTGDTVPADGVFLNGHDLHVDETDITGEPQAIEINAENSPFLAAGVKVICGHGSMLVTAVGTNTSWGGPWSSLSTMSIHPEPLRTRVESIISTVTKVGQAATVVTVTVLAARHFTGSAAGKLPLLDKGVPLAVALMITFSMKRVLKDNALVHHLSALETMASVTVICICTGRLTHNEMKATNEACAKAGVAVKMLTADDIAASRAVATECGIISSNDTGDVTIITGPEFRNMPHARQVERVDEIRVIAMSGPLDKLVLEKRLKKKGHVLAEGTNDKSDEVITAIQSGRCMYNNFQKIIQFYLTVNIVATVVDFVAAITACDAPLSSVQLLWVNLAMGALGALALAADTPTDALMDGPPIARTVPLISDAMWRNLIAQAGFQIAVLLVLQHLAAQDNKGTVVFNVFMLFQVFNQFNVRGVEKKNAFAGVLKNKMFLVIITLMFVLQVVTMEVLTRFVGAKKLGLWQWGACVAVAAGSCPVGWAVKFIPVPVGSLTRLAF</sequence>
<keyword evidence="3" id="KW-0479">Metal-binding</keyword>
<feature type="transmembrane region" description="Helical" evidence="8">
    <location>
        <begin position="617"/>
        <end position="635"/>
    </location>
</feature>
<feature type="transmembrane region" description="Helical" evidence="8">
    <location>
        <begin position="184"/>
        <end position="201"/>
    </location>
</feature>
<dbReference type="SUPFAM" id="SSF56784">
    <property type="entry name" value="HAD-like"/>
    <property type="match status" value="1"/>
</dbReference>
<evidence type="ECO:0000313" key="12">
    <source>
        <dbReference type="EMBL" id="VAH04537.1"/>
    </source>
</evidence>
<dbReference type="Gene3D" id="2.70.150.10">
    <property type="entry name" value="Calcium-transporting ATPase, cytoplasmic transduction domain A"/>
    <property type="match status" value="1"/>
</dbReference>
<evidence type="ECO:0000256" key="6">
    <source>
        <dbReference type="ARBA" id="ARBA00022989"/>
    </source>
</evidence>
<keyword evidence="4" id="KW-0106">Calcium</keyword>
<dbReference type="Proteomes" id="UP000324705">
    <property type="component" value="Chromosome 1A"/>
</dbReference>
<dbReference type="Gene3D" id="1.20.1110.10">
    <property type="entry name" value="Calcium-transporting ATPase, transmembrane domain"/>
    <property type="match status" value="3"/>
</dbReference>
<feature type="domain" description="P-type ATPase A" evidence="9">
    <location>
        <begin position="217"/>
        <end position="309"/>
    </location>
</feature>
<feature type="transmembrane region" description="Helical" evidence="8">
    <location>
        <begin position="706"/>
        <end position="726"/>
    </location>
</feature>
<dbReference type="PANTHER" id="PTHR24093:SF434">
    <property type="entry name" value="CALCIUM-TRANSPORTING ATPASE 13, PLASMA MEMBRANE-TYPE-RELATED"/>
    <property type="match status" value="1"/>
</dbReference>
<dbReference type="InterPro" id="IPR008250">
    <property type="entry name" value="ATPase_P-typ_transduc_dom_A_sf"/>
</dbReference>
<dbReference type="GO" id="GO:0046872">
    <property type="term" value="F:metal ion binding"/>
    <property type="evidence" value="ECO:0007669"/>
    <property type="project" value="UniProtKB-KW"/>
</dbReference>
<gene>
    <name evidence="12" type="ORF">TRITD_1Av1G103750</name>
</gene>
<name>A0A9R0UVJ6_TRITD</name>
<feature type="domain" description="Cation-transporting P-type ATPase N-terminal" evidence="11">
    <location>
        <begin position="100"/>
        <end position="167"/>
    </location>
</feature>
<evidence type="ECO:0000256" key="7">
    <source>
        <dbReference type="ARBA" id="ARBA00023136"/>
    </source>
</evidence>
<protein>
    <recommendedName>
        <fullName evidence="14">Calcium-transporting ATPase</fullName>
    </recommendedName>
</protein>
<evidence type="ECO:0000256" key="3">
    <source>
        <dbReference type="ARBA" id="ARBA00022723"/>
    </source>
</evidence>
<evidence type="ECO:0000256" key="1">
    <source>
        <dbReference type="ARBA" id="ARBA00004370"/>
    </source>
</evidence>
<dbReference type="EMBL" id="LT934111">
    <property type="protein sequence ID" value="VAH04537.1"/>
    <property type="molecule type" value="Genomic_DNA"/>
</dbReference>
<organism evidence="12 13">
    <name type="scientific">Triticum turgidum subsp. durum</name>
    <name type="common">Durum wheat</name>
    <name type="synonym">Triticum durum</name>
    <dbReference type="NCBI Taxonomy" id="4567"/>
    <lineage>
        <taxon>Eukaryota</taxon>
        <taxon>Viridiplantae</taxon>
        <taxon>Streptophyta</taxon>
        <taxon>Embryophyta</taxon>
        <taxon>Tracheophyta</taxon>
        <taxon>Spermatophyta</taxon>
        <taxon>Magnoliopsida</taxon>
        <taxon>Liliopsida</taxon>
        <taxon>Poales</taxon>
        <taxon>Poaceae</taxon>
        <taxon>BOP clade</taxon>
        <taxon>Pooideae</taxon>
        <taxon>Triticodae</taxon>
        <taxon>Triticeae</taxon>
        <taxon>Triticinae</taxon>
        <taxon>Triticum</taxon>
    </lineage>
</organism>
<dbReference type="Gramene" id="TRITD1Av1G103750.1">
    <property type="protein sequence ID" value="TRITD1Av1G103750.1"/>
    <property type="gene ID" value="TRITD1Av1G103750"/>
</dbReference>
<reference evidence="12 13" key="1">
    <citation type="submission" date="2017-09" db="EMBL/GenBank/DDBJ databases">
        <authorList>
            <consortium name="International Durum Wheat Genome Sequencing Consortium (IDWGSC)"/>
            <person name="Milanesi L."/>
        </authorList>
    </citation>
    <scope>NUCLEOTIDE SEQUENCE [LARGE SCALE GENOMIC DNA]</scope>
    <source>
        <strain evidence="13">cv. Svevo</strain>
    </source>
</reference>
<evidence type="ECO:0000259" key="11">
    <source>
        <dbReference type="Pfam" id="PF00690"/>
    </source>
</evidence>
<dbReference type="AlphaFoldDB" id="A0A9R0UVJ6"/>
<feature type="transmembrane region" description="Helical" evidence="8">
    <location>
        <begin position="155"/>
        <end position="172"/>
    </location>
</feature>
<comment type="subcellular location">
    <subcellularLocation>
        <location evidence="1">Membrane</location>
    </subcellularLocation>
</comment>
<keyword evidence="13" id="KW-1185">Reference proteome</keyword>
<dbReference type="PANTHER" id="PTHR24093">
    <property type="entry name" value="CATION TRANSPORTING ATPASE"/>
    <property type="match status" value="1"/>
</dbReference>
<evidence type="ECO:0000259" key="10">
    <source>
        <dbReference type="Pfam" id="PF00689"/>
    </source>
</evidence>
<evidence type="ECO:0000256" key="4">
    <source>
        <dbReference type="ARBA" id="ARBA00022837"/>
    </source>
</evidence>
<keyword evidence="5" id="KW-0460">Magnesium</keyword>
<evidence type="ECO:0008006" key="14">
    <source>
        <dbReference type="Google" id="ProtNLM"/>
    </source>
</evidence>
<keyword evidence="2 8" id="KW-0812">Transmembrane</keyword>
<keyword evidence="6 8" id="KW-1133">Transmembrane helix</keyword>
<accession>A0A9R0UVJ6</accession>
<dbReference type="OMA" id="TVICICT"/>
<dbReference type="GO" id="GO:0005886">
    <property type="term" value="C:plasma membrane"/>
    <property type="evidence" value="ECO:0007669"/>
    <property type="project" value="TreeGrafter"/>
</dbReference>
<dbReference type="InterPro" id="IPR004014">
    <property type="entry name" value="ATPase_P-typ_cation-transptr_N"/>
</dbReference>
<dbReference type="Pfam" id="PF00122">
    <property type="entry name" value="E1-E2_ATPase"/>
    <property type="match status" value="1"/>
</dbReference>